<keyword evidence="4 7" id="KW-0472">Membrane</keyword>
<evidence type="ECO:0000256" key="4">
    <source>
        <dbReference type="ARBA" id="ARBA00023136"/>
    </source>
</evidence>
<dbReference type="EMBL" id="JAPEVB010000003">
    <property type="protein sequence ID" value="KAJ4390950.1"/>
    <property type="molecule type" value="Genomic_DNA"/>
</dbReference>
<dbReference type="GO" id="GO:0016020">
    <property type="term" value="C:membrane"/>
    <property type="evidence" value="ECO:0007669"/>
    <property type="project" value="UniProtKB-SubCell"/>
</dbReference>
<evidence type="ECO:0000256" key="6">
    <source>
        <dbReference type="SAM" id="MobiDB-lite"/>
    </source>
</evidence>
<feature type="domain" description="Rhodopsin" evidence="8">
    <location>
        <begin position="119"/>
        <end position="355"/>
    </location>
</feature>
<dbReference type="InterPro" id="IPR052337">
    <property type="entry name" value="SAT4-like"/>
</dbReference>
<dbReference type="Pfam" id="PF20684">
    <property type="entry name" value="Fung_rhodopsin"/>
    <property type="match status" value="1"/>
</dbReference>
<feature type="transmembrane region" description="Helical" evidence="7">
    <location>
        <begin position="214"/>
        <end position="242"/>
    </location>
</feature>
<gene>
    <name evidence="9" type="ORF">N0V93_004549</name>
</gene>
<keyword evidence="10" id="KW-1185">Reference proteome</keyword>
<organism evidence="9 10">
    <name type="scientific">Gnomoniopsis smithogilvyi</name>
    <dbReference type="NCBI Taxonomy" id="1191159"/>
    <lineage>
        <taxon>Eukaryota</taxon>
        <taxon>Fungi</taxon>
        <taxon>Dikarya</taxon>
        <taxon>Ascomycota</taxon>
        <taxon>Pezizomycotina</taxon>
        <taxon>Sordariomycetes</taxon>
        <taxon>Sordariomycetidae</taxon>
        <taxon>Diaporthales</taxon>
        <taxon>Gnomoniaceae</taxon>
        <taxon>Gnomoniopsis</taxon>
    </lineage>
</organism>
<evidence type="ECO:0000259" key="8">
    <source>
        <dbReference type="Pfam" id="PF20684"/>
    </source>
</evidence>
<feature type="transmembrane region" description="Helical" evidence="7">
    <location>
        <begin position="100"/>
        <end position="119"/>
    </location>
</feature>
<dbReference type="OrthoDB" id="3897607at2759"/>
<feature type="transmembrane region" description="Helical" evidence="7">
    <location>
        <begin position="262"/>
        <end position="281"/>
    </location>
</feature>
<dbReference type="AlphaFoldDB" id="A0A9W9CX67"/>
<proteinExistence type="inferred from homology"/>
<evidence type="ECO:0000256" key="7">
    <source>
        <dbReference type="SAM" id="Phobius"/>
    </source>
</evidence>
<dbReference type="Proteomes" id="UP001140453">
    <property type="component" value="Unassembled WGS sequence"/>
</dbReference>
<comment type="caution">
    <text evidence="9">The sequence shown here is derived from an EMBL/GenBank/DDBJ whole genome shotgun (WGS) entry which is preliminary data.</text>
</comment>
<name>A0A9W9CX67_9PEZI</name>
<reference evidence="9" key="1">
    <citation type="submission" date="2022-10" db="EMBL/GenBank/DDBJ databases">
        <title>Tapping the CABI collections for fungal endophytes: first genome assemblies for Collariella, Neodidymelliopsis, Ascochyta clinopodiicola, Didymella pomorum, Didymosphaeria variabile, Neocosmospora piperis and Neocucurbitaria cava.</title>
        <authorList>
            <person name="Hill R."/>
        </authorList>
    </citation>
    <scope>NUCLEOTIDE SEQUENCE</scope>
    <source>
        <strain evidence="9">IMI 355082</strain>
    </source>
</reference>
<comment type="similarity">
    <text evidence="5">Belongs to the SAT4 family.</text>
</comment>
<feature type="transmembrane region" description="Helical" evidence="7">
    <location>
        <begin position="140"/>
        <end position="161"/>
    </location>
</feature>
<evidence type="ECO:0000256" key="5">
    <source>
        <dbReference type="ARBA" id="ARBA00038359"/>
    </source>
</evidence>
<evidence type="ECO:0000313" key="10">
    <source>
        <dbReference type="Proteomes" id="UP001140453"/>
    </source>
</evidence>
<feature type="transmembrane region" description="Helical" evidence="7">
    <location>
        <begin position="288"/>
        <end position="306"/>
    </location>
</feature>
<sequence>MLTCVEFWIVHPFEAYMSAIAPSHLSSPCGIACAGADTQNGAVKPLILEYCSDNRPIGKWKQWFGALGLRTATYGALRLQTSCSKVKTLSCSASFCTESVPQFGVTLFFTVLNTITVALRIFARTKLSKGAFGWDDIMLLITYVGFILYATFMFETIHYGYVSTDSKPWYSTAKGILYNNGMNDICYIISATVKISVALVLYRLVERVYSTVRWVLIIDIVACAIFNAATTLILALGCMPGTPYTFSNSVCENTNYAQESSYVIWDMFHVVLPVFILWNIQMGWMIKIGVVGLFSVGLLAAITTILRLRNYVEYFNPTSTTTLPHIWYTGVTWATTEHGLSLFAASILALKPVVQVVSRSWSSLSSSLNSSGRKKVSGSGESDRVLKNSDWTFTPDGTELGNIGVRTEISVDAKYKGQGRLQAPTYSAAAYNGSHDSHQSLVEGLTTRTGSKSLV</sequence>
<comment type="subcellular location">
    <subcellularLocation>
        <location evidence="1">Membrane</location>
        <topology evidence="1">Multi-pass membrane protein</topology>
    </subcellularLocation>
</comment>
<feature type="transmembrane region" description="Helical" evidence="7">
    <location>
        <begin position="181"/>
        <end position="202"/>
    </location>
</feature>
<evidence type="ECO:0000313" key="9">
    <source>
        <dbReference type="EMBL" id="KAJ4390950.1"/>
    </source>
</evidence>
<feature type="region of interest" description="Disordered" evidence="6">
    <location>
        <begin position="364"/>
        <end position="383"/>
    </location>
</feature>
<dbReference type="PANTHER" id="PTHR33048:SF47">
    <property type="entry name" value="INTEGRAL MEMBRANE PROTEIN-RELATED"/>
    <property type="match status" value="1"/>
</dbReference>
<keyword evidence="2 7" id="KW-0812">Transmembrane</keyword>
<dbReference type="InterPro" id="IPR049326">
    <property type="entry name" value="Rhodopsin_dom_fungi"/>
</dbReference>
<dbReference type="PANTHER" id="PTHR33048">
    <property type="entry name" value="PTH11-LIKE INTEGRAL MEMBRANE PROTEIN (AFU_ORTHOLOGUE AFUA_5G11245)"/>
    <property type="match status" value="1"/>
</dbReference>
<evidence type="ECO:0000256" key="3">
    <source>
        <dbReference type="ARBA" id="ARBA00022989"/>
    </source>
</evidence>
<evidence type="ECO:0000256" key="1">
    <source>
        <dbReference type="ARBA" id="ARBA00004141"/>
    </source>
</evidence>
<accession>A0A9W9CX67</accession>
<keyword evidence="3 7" id="KW-1133">Transmembrane helix</keyword>
<evidence type="ECO:0000256" key="2">
    <source>
        <dbReference type="ARBA" id="ARBA00022692"/>
    </source>
</evidence>
<protein>
    <recommendedName>
        <fullName evidence="8">Rhodopsin domain-containing protein</fullName>
    </recommendedName>
</protein>